<evidence type="ECO:0008006" key="3">
    <source>
        <dbReference type="Google" id="ProtNLM"/>
    </source>
</evidence>
<evidence type="ECO:0000313" key="2">
    <source>
        <dbReference type="Proteomes" id="UP001177769"/>
    </source>
</evidence>
<dbReference type="RefSeq" id="WP_285231619.1">
    <property type="nucleotide sequence ID" value="NZ_CP116346.1"/>
</dbReference>
<organism evidence="1 2">
    <name type="scientific">Paucibacter sediminis</name>
    <dbReference type="NCBI Taxonomy" id="3019553"/>
    <lineage>
        <taxon>Bacteria</taxon>
        <taxon>Pseudomonadati</taxon>
        <taxon>Pseudomonadota</taxon>
        <taxon>Betaproteobacteria</taxon>
        <taxon>Burkholderiales</taxon>
        <taxon>Sphaerotilaceae</taxon>
        <taxon>Roseateles</taxon>
    </lineage>
</organism>
<keyword evidence="2" id="KW-1185">Reference proteome</keyword>
<dbReference type="KEGG" id="pais:PFX98_16715"/>
<dbReference type="EMBL" id="CP116346">
    <property type="protein sequence ID" value="WIT10546.1"/>
    <property type="molecule type" value="Genomic_DNA"/>
</dbReference>
<dbReference type="Proteomes" id="UP001177769">
    <property type="component" value="Chromosome"/>
</dbReference>
<proteinExistence type="predicted"/>
<sequence length="269" mass="29519">MWRVFGLTALFTLAQGACELSLAACSRVIEAPLAAVGLSVTVDGRLPGGVYPELLRGIAKEGCDFAFSVVPRARQEAMFEAGKADLLIPASRSSRRDQFGLFVPLIFARATLISLRSERPAITSLDELLERKELRVALVRGFDYGDAYRSLLSELREQRRLSLEVDALAVARSLSSGMSDLTIMAPSILVGAISAEPRYQALLERLRYEPVEELPWADSGAYLSRASLSDGDREALRELLERSARTGAVWKAFQRNYPAGSLNGSIRPR</sequence>
<dbReference type="Gene3D" id="3.40.190.10">
    <property type="entry name" value="Periplasmic binding protein-like II"/>
    <property type="match status" value="2"/>
</dbReference>
<name>A0AA95NGP7_9BURK</name>
<dbReference type="AlphaFoldDB" id="A0AA95NGP7"/>
<evidence type="ECO:0000313" key="1">
    <source>
        <dbReference type="EMBL" id="WIT10546.1"/>
    </source>
</evidence>
<reference evidence="1" key="1">
    <citation type="submission" date="2023-01" db="EMBL/GenBank/DDBJ databases">
        <title>Whole genome sequence of Paucibacter sp. S2-9 isolated from pond sediment.</title>
        <authorList>
            <person name="Jung J.Y."/>
        </authorList>
    </citation>
    <scope>NUCLEOTIDE SEQUENCE</scope>
    <source>
        <strain evidence="1">S2-9</strain>
    </source>
</reference>
<gene>
    <name evidence="1" type="ORF">PFX98_16715</name>
</gene>
<protein>
    <recommendedName>
        <fullName evidence="3">Solute-binding protein family 3/N-terminal domain-containing protein</fullName>
    </recommendedName>
</protein>
<dbReference type="SUPFAM" id="SSF53850">
    <property type="entry name" value="Periplasmic binding protein-like II"/>
    <property type="match status" value="1"/>
</dbReference>
<accession>A0AA95NGP7</accession>